<organism evidence="3 4">
    <name type="scientific">Mya arenaria</name>
    <name type="common">Soft-shell clam</name>
    <dbReference type="NCBI Taxonomy" id="6604"/>
    <lineage>
        <taxon>Eukaryota</taxon>
        <taxon>Metazoa</taxon>
        <taxon>Spiralia</taxon>
        <taxon>Lophotrochozoa</taxon>
        <taxon>Mollusca</taxon>
        <taxon>Bivalvia</taxon>
        <taxon>Autobranchia</taxon>
        <taxon>Heteroconchia</taxon>
        <taxon>Euheterodonta</taxon>
        <taxon>Imparidentia</taxon>
        <taxon>Neoheterodontei</taxon>
        <taxon>Myida</taxon>
        <taxon>Myoidea</taxon>
        <taxon>Myidae</taxon>
        <taxon>Mya</taxon>
    </lineage>
</organism>
<keyword evidence="2" id="KW-0812">Transmembrane</keyword>
<feature type="region of interest" description="Disordered" evidence="1">
    <location>
        <begin position="99"/>
        <end position="124"/>
    </location>
</feature>
<feature type="transmembrane region" description="Helical" evidence="2">
    <location>
        <begin position="20"/>
        <end position="41"/>
    </location>
</feature>
<feature type="compositionally biased region" description="Basic and acidic residues" evidence="1">
    <location>
        <begin position="340"/>
        <end position="351"/>
    </location>
</feature>
<evidence type="ECO:0000313" key="4">
    <source>
        <dbReference type="Proteomes" id="UP001164746"/>
    </source>
</evidence>
<dbReference type="EMBL" id="CP111016">
    <property type="protein sequence ID" value="WAR04679.1"/>
    <property type="molecule type" value="Genomic_DNA"/>
</dbReference>
<dbReference type="Proteomes" id="UP001164746">
    <property type="component" value="Chromosome 5"/>
</dbReference>
<feature type="region of interest" description="Disordered" evidence="1">
    <location>
        <begin position="340"/>
        <end position="361"/>
    </location>
</feature>
<evidence type="ECO:0000256" key="2">
    <source>
        <dbReference type="SAM" id="Phobius"/>
    </source>
</evidence>
<name>A0ABY7E677_MYAAR</name>
<accession>A0ABY7E677</accession>
<reference evidence="3" key="1">
    <citation type="submission" date="2022-11" db="EMBL/GenBank/DDBJ databases">
        <title>Centuries of genome instability and evolution in soft-shell clam transmissible cancer (bioRxiv).</title>
        <authorList>
            <person name="Hart S.F.M."/>
            <person name="Yonemitsu M.A."/>
            <person name="Giersch R.M."/>
            <person name="Beal B.F."/>
            <person name="Arriagada G."/>
            <person name="Davis B.W."/>
            <person name="Ostrander E.A."/>
            <person name="Goff S.P."/>
            <person name="Metzger M.J."/>
        </authorList>
    </citation>
    <scope>NUCLEOTIDE SEQUENCE</scope>
    <source>
        <strain evidence="3">MELC-2E11</strain>
        <tissue evidence="3">Siphon/mantle</tissue>
    </source>
</reference>
<evidence type="ECO:0000256" key="1">
    <source>
        <dbReference type="SAM" id="MobiDB-lite"/>
    </source>
</evidence>
<evidence type="ECO:0000313" key="3">
    <source>
        <dbReference type="EMBL" id="WAR04679.1"/>
    </source>
</evidence>
<feature type="compositionally biased region" description="Pro residues" evidence="1">
    <location>
        <begin position="165"/>
        <end position="177"/>
    </location>
</feature>
<protein>
    <submittedName>
        <fullName evidence="3">Uncharacterized protein</fullName>
    </submittedName>
</protein>
<proteinExistence type="predicted"/>
<keyword evidence="2" id="KW-1133">Transmembrane helix</keyword>
<feature type="region of interest" description="Disordered" evidence="1">
    <location>
        <begin position="157"/>
        <end position="180"/>
    </location>
</feature>
<gene>
    <name evidence="3" type="ORF">MAR_020048</name>
</gene>
<keyword evidence="2" id="KW-0472">Membrane</keyword>
<sequence length="361" mass="40073">METSNEMKKNDDDRTDQGFSGIIAGIAVPAVLLLILILVLCKRRTIANTSKSVDIETIAYDLNHEHPDISKPVFVSTTSNFSASNPTYFVIQNSLETPDVKAEENDHTVNGKSTEIEEKSIDGKHSVDNDAIVASNYESNSLEIDNLTSSQLENTDDRDAEFQLSPPPPPTPPPTPPSACNVVETENPICPRPDIPLPHLIEHAKEQTNDALIETENPSQCSTSYESEKAIELECQVPTQPWNDSEAEKIAEVEMPLHTCSESKADTAVYKTARLIENDINGHLFDSEFDLPPPPTIEEEIEEASDSEFDMPPLPIIEEETEEATDLVVEMQTDYFNTMETKEAKSPEMDIHFPNCSEDGR</sequence>
<keyword evidence="4" id="KW-1185">Reference proteome</keyword>